<dbReference type="InterPro" id="IPR013783">
    <property type="entry name" value="Ig-like_fold"/>
</dbReference>
<feature type="region of interest" description="Disordered" evidence="1">
    <location>
        <begin position="397"/>
        <end position="531"/>
    </location>
</feature>
<dbReference type="VEuPathDB" id="FungiDB:SeMB42_g01454"/>
<feature type="region of interest" description="Disordered" evidence="1">
    <location>
        <begin position="76"/>
        <end position="133"/>
    </location>
</feature>
<accession>A0A507DL77</accession>
<feature type="region of interest" description="Disordered" evidence="1">
    <location>
        <begin position="1133"/>
        <end position="1158"/>
    </location>
</feature>
<comment type="caution">
    <text evidence="3">The sequence shown here is derived from an EMBL/GenBank/DDBJ whole genome shotgun (WGS) entry which is preliminary data.</text>
</comment>
<name>A0A507DL77_9FUNG</name>
<evidence type="ECO:0000313" key="3">
    <source>
        <dbReference type="EMBL" id="TPX52404.1"/>
    </source>
</evidence>
<evidence type="ECO:0000256" key="1">
    <source>
        <dbReference type="SAM" id="MobiDB-lite"/>
    </source>
</evidence>
<protein>
    <recommendedName>
        <fullName evidence="2">Cep192-like domain-containing protein</fullName>
    </recommendedName>
</protein>
<feature type="domain" description="Cep192-like" evidence="2">
    <location>
        <begin position="817"/>
        <end position="924"/>
    </location>
</feature>
<dbReference type="InterPro" id="IPR054087">
    <property type="entry name" value="Cep192-like_D7"/>
</dbReference>
<dbReference type="EMBL" id="QEAN01000037">
    <property type="protein sequence ID" value="TPX52404.1"/>
    <property type="molecule type" value="Genomic_DNA"/>
</dbReference>
<dbReference type="AlphaFoldDB" id="A0A507DL77"/>
<feature type="region of interest" description="Disordered" evidence="1">
    <location>
        <begin position="255"/>
        <end position="281"/>
    </location>
</feature>
<keyword evidence="4" id="KW-1185">Reference proteome</keyword>
<feature type="compositionally biased region" description="Low complexity" evidence="1">
    <location>
        <begin position="438"/>
        <end position="450"/>
    </location>
</feature>
<feature type="compositionally biased region" description="Polar residues" evidence="1">
    <location>
        <begin position="472"/>
        <end position="483"/>
    </location>
</feature>
<dbReference type="Pfam" id="PF22065">
    <property type="entry name" value="Cep192_D7"/>
    <property type="match status" value="1"/>
</dbReference>
<feature type="compositionally biased region" description="Polar residues" evidence="1">
    <location>
        <begin position="76"/>
        <end position="99"/>
    </location>
</feature>
<dbReference type="Proteomes" id="UP000317494">
    <property type="component" value="Unassembled WGS sequence"/>
</dbReference>
<organism evidence="3 4">
    <name type="scientific">Synchytrium endobioticum</name>
    <dbReference type="NCBI Taxonomy" id="286115"/>
    <lineage>
        <taxon>Eukaryota</taxon>
        <taxon>Fungi</taxon>
        <taxon>Fungi incertae sedis</taxon>
        <taxon>Chytridiomycota</taxon>
        <taxon>Chytridiomycota incertae sedis</taxon>
        <taxon>Chytridiomycetes</taxon>
        <taxon>Synchytriales</taxon>
        <taxon>Synchytriaceae</taxon>
        <taxon>Synchytrium</taxon>
    </lineage>
</organism>
<gene>
    <name evidence="3" type="ORF">SeMB42_g01454</name>
</gene>
<reference evidence="3 4" key="1">
    <citation type="journal article" date="2019" name="Sci. Rep.">
        <title>Comparative genomics of chytrid fungi reveal insights into the obligate biotrophic and pathogenic lifestyle of Synchytrium endobioticum.</title>
        <authorList>
            <person name="van de Vossenberg B.T.L.H."/>
            <person name="Warris S."/>
            <person name="Nguyen H.D.T."/>
            <person name="van Gent-Pelzer M.P.E."/>
            <person name="Joly D.L."/>
            <person name="van de Geest H.C."/>
            <person name="Bonants P.J.M."/>
            <person name="Smith D.S."/>
            <person name="Levesque C.A."/>
            <person name="van der Lee T.A.J."/>
        </authorList>
    </citation>
    <scope>NUCLEOTIDE SEQUENCE [LARGE SCALE GENOMIC DNA]</scope>
    <source>
        <strain evidence="3 4">MB42</strain>
    </source>
</reference>
<sequence length="1179" mass="126688">MQLWSRLASSLLSAVSQSNRTQTITSIEQERIMLGVDHTCGADTSPSPVKARLGRLQQKQDLFALLAEIDEALQASTSSVDASTANHSIKQDRSASINDLSHRTEKPTSDPSSTAVSKSVADRNITKHKYGPSSHELGLLTSLVKEAVASNSDSEIHGTGLHPNAESSYLLTSAPESSNIVDLDSKTEVPAISLSPVNSGHEDGVVGEGRYRKVTFDDNVMEKTISFRSVSDSFSIRTDDESKLSEIFGANLSDLDLSTDSSPDARKKESVPIQSEDGAAPRVEPYILGTDAFLPQPSSPTPPSRIRRGLIPDVSSVLQAKHHTGGGKVNGCGKHKMIVTGLSNQEFRTVPQTAARHASDMRSRRSPLKTTLLSSTVPKGTKTPVVTKTACVNIVEASAKPRRQGSPMRANGPSSTIIKGLRPPVVKKLAGGNSPALSTKSSKSTPQPSSGKRMPTSRHTPSPVAKSAMASIPQNPKISSSVSDPFDVAEPTSSPTFKLHSPFPPIRIQDGRPTSDDEDDDTTLDGLQGPGPLAMLTGVDNEGLSVQDEFMALKPDMDTILRSNILIGDGKSILDEEFRSVSRMSFLEDDCKSDLSKFSDDQSVLGEDDLLPLAKDDCPVALPNEQPKGLEGLPSPGTFFAALSGQLGSLEGKTDERNRPVFATPKKDRYGNIVETIELTPTVTTVVTPNGSRLVRAPLYASPTDKVAPQPRAVEPSFAAFTSTQKTKEADTRQPRLPLPDLFADMTVSNQDLFHRDPLIPDIFNNNMLNNQQLLRLKWPRDNVTPKPVIELPGTWGSTTMNTRPWKTAPSRPKQHTNYICFPPVTYRAVSRVIVSLQNPTTKSAIWEVSAIGKPLCEDISSASTASSSTAPTVAKRKHVLGQDSFVFAHTSGMVEAMQSAEVIFSFHPSMVGHYSQTFHLRCNGQVVVVHVEGSATVPIYKQQKLAVSGGLERQQASKLKSSVASTKAPSSLASSISKPSAAHRRNIHTTAASAEILSVTHCDSPCRQLVFNDVHVGKTRTIAITLNNVSPSPNRILTVDVTTPPSFHVQAKRLRIMPEKAMWLEVSFRPHRAGVVEGEVIIRGAGGAGVTRIKVSGRGVVPGSIHLPRGHEIPVWSSHPFSRSVSSLSSRGMLDRTTVKPPGVSGRQAGSSNAAYGATTVGSGRDGWLYARGPIIHF</sequence>
<dbReference type="Gene3D" id="2.60.40.10">
    <property type="entry name" value="Immunoglobulins"/>
    <property type="match status" value="2"/>
</dbReference>
<evidence type="ECO:0000259" key="2">
    <source>
        <dbReference type="Pfam" id="PF22065"/>
    </source>
</evidence>
<proteinExistence type="predicted"/>
<evidence type="ECO:0000313" key="4">
    <source>
        <dbReference type="Proteomes" id="UP000317494"/>
    </source>
</evidence>